<comment type="caution">
    <text evidence="7">The sequence shown here is derived from an EMBL/GenBank/DDBJ whole genome shotgun (WGS) entry which is preliminary data.</text>
</comment>
<protein>
    <recommendedName>
        <fullName evidence="6">JmjC domain-containing protein</fullName>
    </recommendedName>
</protein>
<dbReference type="PROSITE" id="PS51184">
    <property type="entry name" value="JMJC"/>
    <property type="match status" value="1"/>
</dbReference>
<keyword evidence="3" id="KW-0804">Transcription</keyword>
<keyword evidence="8" id="KW-1185">Reference proteome</keyword>
<feature type="compositionally biased region" description="Polar residues" evidence="5">
    <location>
        <begin position="758"/>
        <end position="768"/>
    </location>
</feature>
<feature type="compositionally biased region" description="Basic and acidic residues" evidence="5">
    <location>
        <begin position="1007"/>
        <end position="1020"/>
    </location>
</feature>
<name>A0A9P4IKA4_9PEZI</name>
<feature type="compositionally biased region" description="Basic and acidic residues" evidence="5">
    <location>
        <begin position="707"/>
        <end position="736"/>
    </location>
</feature>
<keyword evidence="2" id="KW-0805">Transcription regulation</keyword>
<dbReference type="Pfam" id="PF02373">
    <property type="entry name" value="JmjC"/>
    <property type="match status" value="1"/>
</dbReference>
<proteinExistence type="predicted"/>
<feature type="region of interest" description="Disordered" evidence="5">
    <location>
        <begin position="984"/>
        <end position="1038"/>
    </location>
</feature>
<sequence>MPARRQHASFEPLSPDFDVRTVVEETDNFQYVDRISYDTIKENGMEQFEKLVLLHVIIGGKPLVIDGFDEKLDPWTFQRRWLIENHGDKVENARNLTSKENLPLTIGHYLRHMGALANQYFEKKDNYKDLNRQRIYLKDIDCPPVWHEKVKEQIPGGLFYLNESTGETGGPGAVDEPIPNSSGRRKGKSIAPAGDLMSSLPPEMRAENLMCYIGHEGTYTPSHREMCASLGQNIMVEASGTVGDDGKPERPGSSIWFMTESKDRHMVAEYWLSTLGHDIEVESHFAQVVAWQKAPFKTYVVEQKPGDFILIPPLAPHQVWNRGTRTMKVAWNRTTVETLEMALKEALPNARMVCRDEQYKNKSIIYYTLLKYSGLLRLAQSQSYRSDQEAHAIRTSKKIRQVQKDFKRLFEMFKSIMLSEMFDPERPKEQCEFLAYDSNITCAYCRGNIFNRFLTCKTCPRALDTENDEPYDMCMDCFTMGRSCSCQSNFKWVEQWKWRDLLQRYEEWRKQIIEIDGGVATQLPLTEERRIYPKRTLAQICQYQLKVRPWVDIKKPDPDPEETASEEEIEVDEDGRVKKIRKKNKAWLQTSAPCHVCCHRHAHWKMAVCTMCDRYWCYGSLWRAHDLHPTAVMEDPQWECPHCRKVCNTGACRKDSRQRPYQPKGTMLGHNTKNVADVRSIESLVDFGASNLNWLDATDIPGINNPRMEKRRREAEAAKQSDPTLDDHYALEDDTTRGQISYSPVEDSIDPALGGGTATNWAGESTQYAYPDPGSVSQKSPVTNHKKRPRPSDDGEIKLVADKKQKLTKPLVPPKINKATKQYQQDQEKKLIDEARRDGRYIIVYAQMRGKSKIVQLSINGEKLRDIVSNPSKNYRPPPPKPVTNGAMSRLNTVLIRSDIPQPKSTMTLPSPGLTQKKNVTQYKVAVEDDEDFTLRDRRKDREPDGFNKHKRRAPKVTYEEIEVASDGSDVDMADGQDEVIRKGTSRRARGEAGDLTELPANFKDGTVGRKRDRKADVARRQTLPPKATAMKAPMIRP</sequence>
<reference evidence="7" key="1">
    <citation type="journal article" date="2020" name="Stud. Mycol.">
        <title>101 Dothideomycetes genomes: a test case for predicting lifestyles and emergence of pathogens.</title>
        <authorList>
            <person name="Haridas S."/>
            <person name="Albert R."/>
            <person name="Binder M."/>
            <person name="Bloem J."/>
            <person name="Labutti K."/>
            <person name="Salamov A."/>
            <person name="Andreopoulos B."/>
            <person name="Baker S."/>
            <person name="Barry K."/>
            <person name="Bills G."/>
            <person name="Bluhm B."/>
            <person name="Cannon C."/>
            <person name="Castanera R."/>
            <person name="Culley D."/>
            <person name="Daum C."/>
            <person name="Ezra D."/>
            <person name="Gonzalez J."/>
            <person name="Henrissat B."/>
            <person name="Kuo A."/>
            <person name="Liang C."/>
            <person name="Lipzen A."/>
            <person name="Lutzoni F."/>
            <person name="Magnuson J."/>
            <person name="Mondo S."/>
            <person name="Nolan M."/>
            <person name="Ohm R."/>
            <person name="Pangilinan J."/>
            <person name="Park H.-J."/>
            <person name="Ramirez L."/>
            <person name="Alfaro M."/>
            <person name="Sun H."/>
            <person name="Tritt A."/>
            <person name="Yoshinaga Y."/>
            <person name="Zwiers L.-H."/>
            <person name="Turgeon B."/>
            <person name="Goodwin S."/>
            <person name="Spatafora J."/>
            <person name="Crous P."/>
            <person name="Grigoriev I."/>
        </authorList>
    </citation>
    <scope>NUCLEOTIDE SEQUENCE</scope>
    <source>
        <strain evidence="7">CBS 133067</strain>
    </source>
</reference>
<comment type="subcellular location">
    <subcellularLocation>
        <location evidence="1">Nucleus</location>
    </subcellularLocation>
</comment>
<dbReference type="Pfam" id="PF10497">
    <property type="entry name" value="zf-4CXXC_R1"/>
    <property type="match status" value="1"/>
</dbReference>
<evidence type="ECO:0000313" key="8">
    <source>
        <dbReference type="Proteomes" id="UP000799772"/>
    </source>
</evidence>
<evidence type="ECO:0000313" key="7">
    <source>
        <dbReference type="EMBL" id="KAF2100823.1"/>
    </source>
</evidence>
<keyword evidence="4" id="KW-0539">Nucleus</keyword>
<dbReference type="OrthoDB" id="298344at2759"/>
<feature type="region of interest" description="Disordered" evidence="5">
    <location>
        <begin position="166"/>
        <end position="198"/>
    </location>
</feature>
<dbReference type="AlphaFoldDB" id="A0A9P4IKA4"/>
<accession>A0A9P4IKA4</accession>
<dbReference type="EMBL" id="ML978124">
    <property type="protein sequence ID" value="KAF2100823.1"/>
    <property type="molecule type" value="Genomic_DNA"/>
</dbReference>
<gene>
    <name evidence="7" type="ORF">NA57DRAFT_18051</name>
</gene>
<evidence type="ECO:0000256" key="4">
    <source>
        <dbReference type="ARBA" id="ARBA00023242"/>
    </source>
</evidence>
<dbReference type="GO" id="GO:0005634">
    <property type="term" value="C:nucleus"/>
    <property type="evidence" value="ECO:0007669"/>
    <property type="project" value="UniProtKB-SubCell"/>
</dbReference>
<evidence type="ECO:0000256" key="2">
    <source>
        <dbReference type="ARBA" id="ARBA00023015"/>
    </source>
</evidence>
<evidence type="ECO:0000259" key="6">
    <source>
        <dbReference type="PROSITE" id="PS51184"/>
    </source>
</evidence>
<dbReference type="Proteomes" id="UP000799772">
    <property type="component" value="Unassembled WGS sequence"/>
</dbReference>
<evidence type="ECO:0000256" key="3">
    <source>
        <dbReference type="ARBA" id="ARBA00023163"/>
    </source>
</evidence>
<organism evidence="7 8">
    <name type="scientific">Rhizodiscina lignyota</name>
    <dbReference type="NCBI Taxonomy" id="1504668"/>
    <lineage>
        <taxon>Eukaryota</taxon>
        <taxon>Fungi</taxon>
        <taxon>Dikarya</taxon>
        <taxon>Ascomycota</taxon>
        <taxon>Pezizomycotina</taxon>
        <taxon>Dothideomycetes</taxon>
        <taxon>Pleosporomycetidae</taxon>
        <taxon>Aulographales</taxon>
        <taxon>Rhizodiscinaceae</taxon>
        <taxon>Rhizodiscina</taxon>
    </lineage>
</organism>
<dbReference type="SUPFAM" id="SSF51197">
    <property type="entry name" value="Clavaminate synthase-like"/>
    <property type="match status" value="1"/>
</dbReference>
<feature type="region of interest" description="Disordered" evidence="5">
    <location>
        <begin position="702"/>
        <end position="797"/>
    </location>
</feature>
<feature type="domain" description="JmjC" evidence="6">
    <location>
        <begin position="167"/>
        <end position="350"/>
    </location>
</feature>
<dbReference type="Gene3D" id="2.60.120.650">
    <property type="entry name" value="Cupin"/>
    <property type="match status" value="1"/>
</dbReference>
<feature type="non-terminal residue" evidence="7">
    <location>
        <position position="1038"/>
    </location>
</feature>
<dbReference type="SMART" id="SM00558">
    <property type="entry name" value="JmjC"/>
    <property type="match status" value="1"/>
</dbReference>
<evidence type="ECO:0000256" key="1">
    <source>
        <dbReference type="ARBA" id="ARBA00004123"/>
    </source>
</evidence>
<dbReference type="InterPro" id="IPR018866">
    <property type="entry name" value="Znf-4CXXC_R1"/>
</dbReference>
<evidence type="ECO:0000256" key="5">
    <source>
        <dbReference type="SAM" id="MobiDB-lite"/>
    </source>
</evidence>
<dbReference type="InterPro" id="IPR003347">
    <property type="entry name" value="JmjC_dom"/>
</dbReference>